<protein>
    <submittedName>
        <fullName evidence="5">Tyrosine recombinase XerD</fullName>
    </submittedName>
</protein>
<dbReference type="GO" id="GO:0006310">
    <property type="term" value="P:DNA recombination"/>
    <property type="evidence" value="ECO:0007669"/>
    <property type="project" value="UniProtKB-KW"/>
</dbReference>
<dbReference type="InterPro" id="IPR002104">
    <property type="entry name" value="Integrase_catalytic"/>
</dbReference>
<dbReference type="PANTHER" id="PTHR30349:SF41">
    <property type="entry name" value="INTEGRASE_RECOMBINASE PROTEIN MJ0367-RELATED"/>
    <property type="match status" value="1"/>
</dbReference>
<evidence type="ECO:0000259" key="4">
    <source>
        <dbReference type="PROSITE" id="PS51898"/>
    </source>
</evidence>
<dbReference type="Proteomes" id="UP000297597">
    <property type="component" value="Unassembled WGS sequence"/>
</dbReference>
<keyword evidence="2" id="KW-0238">DNA-binding</keyword>
<gene>
    <name evidence="5" type="primary">xerD_10</name>
    <name evidence="5" type="ORF">Pmgp_03765</name>
</gene>
<keyword evidence="6" id="KW-1185">Reference proteome</keyword>
<dbReference type="GO" id="GO:0015074">
    <property type="term" value="P:DNA integration"/>
    <property type="evidence" value="ECO:0007669"/>
    <property type="project" value="InterPro"/>
</dbReference>
<keyword evidence="3" id="KW-0233">DNA recombination</keyword>
<dbReference type="Pfam" id="PF00589">
    <property type="entry name" value="Phage_integrase"/>
    <property type="match status" value="1"/>
</dbReference>
<feature type="domain" description="Tyr recombinase" evidence="4">
    <location>
        <begin position="121"/>
        <end position="319"/>
    </location>
</feature>
<evidence type="ECO:0000256" key="3">
    <source>
        <dbReference type="ARBA" id="ARBA00023172"/>
    </source>
</evidence>
<dbReference type="PANTHER" id="PTHR30349">
    <property type="entry name" value="PHAGE INTEGRASE-RELATED"/>
    <property type="match status" value="1"/>
</dbReference>
<evidence type="ECO:0000256" key="1">
    <source>
        <dbReference type="ARBA" id="ARBA00008857"/>
    </source>
</evidence>
<organism evidence="5 6">
    <name type="scientific">Pelotomaculum propionicicum</name>
    <dbReference type="NCBI Taxonomy" id="258475"/>
    <lineage>
        <taxon>Bacteria</taxon>
        <taxon>Bacillati</taxon>
        <taxon>Bacillota</taxon>
        <taxon>Clostridia</taxon>
        <taxon>Eubacteriales</taxon>
        <taxon>Desulfotomaculaceae</taxon>
        <taxon>Pelotomaculum</taxon>
    </lineage>
</organism>
<sequence length="335" mass="39095">MLSGHFHVQNQESWSVMTYEFRSGFARQIQEMLEHRAAMGHSVKDYNSILANFDRFCMNHFPNETILTKKIAFAWCNDAKGNGKGGFNRASALRGFARYIFLAGEEAYVMPPSFFPMPKAKQPIIMNHVELTNFFKATDCYSSSRKNVLHEFTVPVIFRLQYACGMRPQEVRCLRCVDFNFTDNTIYIADGKRHKDRCLPANAEVMEMCKRYNRIAKKMIPHRTYFFQAQSGNAYTTDWLCNAFRMCWEISGNENSRGSCTPYALRHNFATQILMRWIEEGRDLDAMIPYLSTYMGHESFSATYYYIHLLPERLALMDFTRSDGIIPEVYDFEEE</sequence>
<proteinExistence type="inferred from homology"/>
<accession>A0A4Y7RCC5</accession>
<dbReference type="InterPro" id="IPR011010">
    <property type="entry name" value="DNA_brk_join_enz"/>
</dbReference>
<dbReference type="InterPro" id="IPR050090">
    <property type="entry name" value="Tyrosine_recombinase_XerCD"/>
</dbReference>
<dbReference type="EMBL" id="QFFZ01000102">
    <property type="protein sequence ID" value="TEB06381.1"/>
    <property type="molecule type" value="Genomic_DNA"/>
</dbReference>
<dbReference type="AlphaFoldDB" id="A0A4Y7RCC5"/>
<evidence type="ECO:0000256" key="2">
    <source>
        <dbReference type="ARBA" id="ARBA00023125"/>
    </source>
</evidence>
<dbReference type="PROSITE" id="PS51898">
    <property type="entry name" value="TYR_RECOMBINASE"/>
    <property type="match status" value="1"/>
</dbReference>
<dbReference type="SUPFAM" id="SSF56349">
    <property type="entry name" value="DNA breaking-rejoining enzymes"/>
    <property type="match status" value="1"/>
</dbReference>
<evidence type="ECO:0000313" key="5">
    <source>
        <dbReference type="EMBL" id="TEB06381.1"/>
    </source>
</evidence>
<name>A0A4Y7RCC5_9FIRM</name>
<reference evidence="5 6" key="1">
    <citation type="journal article" date="2018" name="Environ. Microbiol.">
        <title>Novel energy conservation strategies and behaviour of Pelotomaculum schinkii driving syntrophic propionate catabolism.</title>
        <authorList>
            <person name="Hidalgo-Ahumada C.A.P."/>
            <person name="Nobu M.K."/>
            <person name="Narihiro T."/>
            <person name="Tamaki H."/>
            <person name="Liu W.T."/>
            <person name="Kamagata Y."/>
            <person name="Stams A.J.M."/>
            <person name="Imachi H."/>
            <person name="Sousa D.Z."/>
        </authorList>
    </citation>
    <scope>NUCLEOTIDE SEQUENCE [LARGE SCALE GENOMIC DNA]</scope>
    <source>
        <strain evidence="5 6">MGP</strain>
    </source>
</reference>
<dbReference type="Gene3D" id="1.10.443.10">
    <property type="entry name" value="Intergrase catalytic core"/>
    <property type="match status" value="1"/>
</dbReference>
<comment type="similarity">
    <text evidence="1">Belongs to the 'phage' integrase family.</text>
</comment>
<dbReference type="GO" id="GO:0003677">
    <property type="term" value="F:DNA binding"/>
    <property type="evidence" value="ECO:0007669"/>
    <property type="project" value="UniProtKB-KW"/>
</dbReference>
<evidence type="ECO:0000313" key="6">
    <source>
        <dbReference type="Proteomes" id="UP000297597"/>
    </source>
</evidence>
<dbReference type="InterPro" id="IPR013762">
    <property type="entry name" value="Integrase-like_cat_sf"/>
</dbReference>
<comment type="caution">
    <text evidence="5">The sequence shown here is derived from an EMBL/GenBank/DDBJ whole genome shotgun (WGS) entry which is preliminary data.</text>
</comment>